<feature type="region of interest" description="Disordered" evidence="6">
    <location>
        <begin position="44"/>
        <end position="95"/>
    </location>
</feature>
<evidence type="ECO:0000256" key="2">
    <source>
        <dbReference type="ARBA" id="ARBA00022723"/>
    </source>
</evidence>
<feature type="region of interest" description="Disordered" evidence="6">
    <location>
        <begin position="599"/>
        <end position="654"/>
    </location>
</feature>
<keyword evidence="2" id="KW-0479">Metal-binding</keyword>
<dbReference type="InterPro" id="IPR003604">
    <property type="entry name" value="Matrin/U1-like-C_Znf_C2H2"/>
</dbReference>
<dbReference type="InterPro" id="IPR035979">
    <property type="entry name" value="RBD_domain_sf"/>
</dbReference>
<feature type="region of interest" description="Disordered" evidence="6">
    <location>
        <begin position="489"/>
        <end position="529"/>
    </location>
</feature>
<evidence type="ECO:0000256" key="5">
    <source>
        <dbReference type="ARBA" id="ARBA00023242"/>
    </source>
</evidence>
<organism evidence="8 9">
    <name type="scientific">Poecilia formosa</name>
    <name type="common">Amazon molly</name>
    <name type="synonym">Limia formosa</name>
    <dbReference type="NCBI Taxonomy" id="48698"/>
    <lineage>
        <taxon>Eukaryota</taxon>
        <taxon>Metazoa</taxon>
        <taxon>Chordata</taxon>
        <taxon>Craniata</taxon>
        <taxon>Vertebrata</taxon>
        <taxon>Euteleostomi</taxon>
        <taxon>Actinopterygii</taxon>
        <taxon>Neopterygii</taxon>
        <taxon>Teleostei</taxon>
        <taxon>Neoteleostei</taxon>
        <taxon>Acanthomorphata</taxon>
        <taxon>Ovalentaria</taxon>
        <taxon>Atherinomorphae</taxon>
        <taxon>Cyprinodontiformes</taxon>
        <taxon>Poeciliidae</taxon>
        <taxon>Poeciliinae</taxon>
        <taxon>Poecilia</taxon>
    </lineage>
</organism>
<dbReference type="GO" id="GO:0005634">
    <property type="term" value="C:nucleus"/>
    <property type="evidence" value="ECO:0007669"/>
    <property type="project" value="UniProtKB-SubCell"/>
</dbReference>
<reference evidence="9" key="1">
    <citation type="submission" date="2013-10" db="EMBL/GenBank/DDBJ databases">
        <authorList>
            <person name="Schartl M."/>
            <person name="Warren W."/>
        </authorList>
    </citation>
    <scope>NUCLEOTIDE SEQUENCE [LARGE SCALE GENOMIC DNA]</scope>
    <source>
        <strain evidence="9">female</strain>
    </source>
</reference>
<keyword evidence="9" id="KW-1185">Reference proteome</keyword>
<name>A0A087XEM9_POEFO</name>
<dbReference type="PANTHER" id="PTHR15592">
    <property type="entry name" value="MATRIN 3/NUCLEAR PROTEIN 220-RELATED"/>
    <property type="match status" value="1"/>
</dbReference>
<dbReference type="Proteomes" id="UP000028760">
    <property type="component" value="Unassembled WGS sequence"/>
</dbReference>
<comment type="subcellular location">
    <subcellularLocation>
        <location evidence="1">Nucleus</location>
    </subcellularLocation>
</comment>
<keyword evidence="4" id="KW-0862">Zinc</keyword>
<dbReference type="InterPro" id="IPR012677">
    <property type="entry name" value="Nucleotide-bd_a/b_plait_sf"/>
</dbReference>
<keyword evidence="3" id="KW-0863">Zinc-finger</keyword>
<proteinExistence type="predicted"/>
<dbReference type="AlphaFoldDB" id="A0A087XEM9"/>
<dbReference type="GeneTree" id="ENSGT00940000153322"/>
<protein>
    <recommendedName>
        <fullName evidence="7">Matrin-type domain-containing protein</fullName>
    </recommendedName>
</protein>
<evidence type="ECO:0000259" key="7">
    <source>
        <dbReference type="PROSITE" id="PS50171"/>
    </source>
</evidence>
<feature type="compositionally biased region" description="Basic and acidic residues" evidence="6">
    <location>
        <begin position="413"/>
        <end position="428"/>
    </location>
</feature>
<evidence type="ECO:0000256" key="6">
    <source>
        <dbReference type="SAM" id="MobiDB-lite"/>
    </source>
</evidence>
<dbReference type="PROSITE" id="PS50171">
    <property type="entry name" value="ZF_MATRIN"/>
    <property type="match status" value="1"/>
</dbReference>
<evidence type="ECO:0000256" key="4">
    <source>
        <dbReference type="ARBA" id="ARBA00022833"/>
    </source>
</evidence>
<feature type="compositionally biased region" description="Basic and acidic residues" evidence="6">
    <location>
        <begin position="172"/>
        <end position="181"/>
    </location>
</feature>
<reference evidence="8" key="2">
    <citation type="submission" date="2025-08" db="UniProtKB">
        <authorList>
            <consortium name="Ensembl"/>
        </authorList>
    </citation>
    <scope>IDENTIFICATION</scope>
</reference>
<sequence length="713" mass="79230">MKLFSSLGLSPSDLDALAQIPDEDITMETLPRILMQLKSRKGAAGERGAAASEAAFRGGRDGWDPSPGQARNQSSGDFGFGSMRDGYGSGSGSGSGYGMGVSSDPLFMQRRMGAPSSGKIQDFLGVAPPMYPHVCSLCDFDVHSSMEWNHHTAGLRHAENRRRLLDMYPDWEPGRRGRRDGPNLSAGLLGPSPMSSGPLGGMSSSWGGRGRSELPMGQNTFWCRPQLRSRVVVVKYDRKPLSNKTLFAFTETFGRLREHPLRFAPQAFLEMESHEAAANMVAFYKQHPTKLYGKPVTFYLSQRLMVIEKSHRGADPAADRPSRDVVGHGSKVVFFANLPKDDDQKKELLTIARRFGTVDKHLFLTDQVTIRTASEPDRDKRGAELQLSSSDFIVWKRTLMIKKPQKRTANQKFYEHDDQRGKHETKTSLKDGEHFMTIILLKGSKMVAILKNGSHPKIPVADRKYEKPSDLRGYHANIIAIKRILNSDQDSSDDDITEGGAKKEAGVPAEDPETKEEESVEAPDDGDEVSQFDQSFLENMEDFVTLDELDEDDGDEGDDGIVADMQNSGFYVADCMNLELYGSVNNKYGCSRSSFSSSSLFPPHLQGAEEPPAKKQKHNQSQRGEDMEMSTNQNGQTEAPPPAEPSVAALPPYDPNNPVGVEHVKMGYYCRLCFLFYSNEEKAKKAHCSSQAHYDKLQVVVSLFIQKHLEKER</sequence>
<dbReference type="InterPro" id="IPR000690">
    <property type="entry name" value="Matrin/U1-C_Znf_C2H2"/>
</dbReference>
<keyword evidence="5" id="KW-0539">Nucleus</keyword>
<dbReference type="EMBL" id="AYCK01026724">
    <property type="status" value="NOT_ANNOTATED_CDS"/>
    <property type="molecule type" value="Genomic_DNA"/>
</dbReference>
<dbReference type="Ensembl" id="ENSPFOT00000004240.1">
    <property type="protein sequence ID" value="ENSPFOP00000004232.1"/>
    <property type="gene ID" value="ENSPFOG00000004352.1"/>
</dbReference>
<evidence type="ECO:0000313" key="8">
    <source>
        <dbReference type="Ensembl" id="ENSPFOP00000004232.1"/>
    </source>
</evidence>
<feature type="region of interest" description="Disordered" evidence="6">
    <location>
        <begin position="406"/>
        <end position="428"/>
    </location>
</feature>
<dbReference type="EMBL" id="AYCK01026726">
    <property type="status" value="NOT_ANNOTATED_CDS"/>
    <property type="molecule type" value="Genomic_DNA"/>
</dbReference>
<dbReference type="eggNOG" id="ENOG502QRVG">
    <property type="taxonomic scope" value="Eukaryota"/>
</dbReference>
<evidence type="ECO:0000256" key="3">
    <source>
        <dbReference type="ARBA" id="ARBA00022771"/>
    </source>
</evidence>
<dbReference type="SMART" id="SM00451">
    <property type="entry name" value="ZnF_U1"/>
    <property type="match status" value="2"/>
</dbReference>
<dbReference type="STRING" id="48698.ENSPFOP00000004232"/>
<dbReference type="EMBL" id="AYCK01026727">
    <property type="status" value="NOT_ANNOTATED_CDS"/>
    <property type="molecule type" value="Genomic_DNA"/>
</dbReference>
<feature type="compositionally biased region" description="Low complexity" evidence="6">
    <location>
        <begin position="184"/>
        <end position="205"/>
    </location>
</feature>
<dbReference type="Gene3D" id="3.30.70.330">
    <property type="match status" value="1"/>
</dbReference>
<evidence type="ECO:0000313" key="9">
    <source>
        <dbReference type="Proteomes" id="UP000028760"/>
    </source>
</evidence>
<feature type="compositionally biased region" description="Low complexity" evidence="6">
    <location>
        <begin position="46"/>
        <end position="57"/>
    </location>
</feature>
<feature type="region of interest" description="Disordered" evidence="6">
    <location>
        <begin position="172"/>
        <end position="205"/>
    </location>
</feature>
<feature type="domain" description="Matrin-type" evidence="7">
    <location>
        <begin position="668"/>
        <end position="699"/>
    </location>
</feature>
<reference evidence="8" key="3">
    <citation type="submission" date="2025-09" db="UniProtKB">
        <authorList>
            <consortium name="Ensembl"/>
        </authorList>
    </citation>
    <scope>IDENTIFICATION</scope>
</reference>
<dbReference type="SUPFAM" id="SSF54928">
    <property type="entry name" value="RNA-binding domain, RBD"/>
    <property type="match status" value="1"/>
</dbReference>
<dbReference type="GO" id="GO:0008270">
    <property type="term" value="F:zinc ion binding"/>
    <property type="evidence" value="ECO:0007669"/>
    <property type="project" value="UniProtKB-KW"/>
</dbReference>
<feature type="compositionally biased region" description="Acidic residues" evidence="6">
    <location>
        <begin position="510"/>
        <end position="529"/>
    </location>
</feature>
<dbReference type="GO" id="GO:0003676">
    <property type="term" value="F:nucleic acid binding"/>
    <property type="evidence" value="ECO:0007669"/>
    <property type="project" value="InterPro"/>
</dbReference>
<accession>A0A087XEM9</accession>
<evidence type="ECO:0000256" key="1">
    <source>
        <dbReference type="ARBA" id="ARBA00004123"/>
    </source>
</evidence>
<dbReference type="EMBL" id="AYCK01026728">
    <property type="status" value="NOT_ANNOTATED_CDS"/>
    <property type="molecule type" value="Genomic_DNA"/>
</dbReference>
<dbReference type="EMBL" id="AYCK01026725">
    <property type="status" value="NOT_ANNOTATED_CDS"/>
    <property type="molecule type" value="Genomic_DNA"/>
</dbReference>